<dbReference type="OrthoDB" id="193379at2"/>
<dbReference type="InterPro" id="IPR006379">
    <property type="entry name" value="HAD-SF_hydro_IIB"/>
</dbReference>
<dbReference type="Proteomes" id="UP000027284">
    <property type="component" value="Unassembled WGS sequence"/>
</dbReference>
<dbReference type="AlphaFoldDB" id="A0A062XQ74"/>
<dbReference type="EMBL" id="JMFG01000038">
    <property type="protein sequence ID" value="KDA52913.1"/>
    <property type="molecule type" value="Genomic_DNA"/>
</dbReference>
<dbReference type="GO" id="GO:0000287">
    <property type="term" value="F:magnesium ion binding"/>
    <property type="evidence" value="ECO:0007669"/>
    <property type="project" value="TreeGrafter"/>
</dbReference>
<dbReference type="Gene3D" id="3.40.50.1000">
    <property type="entry name" value="HAD superfamily/HAD-like"/>
    <property type="match status" value="1"/>
</dbReference>
<evidence type="ECO:0000313" key="2">
    <source>
        <dbReference type="Proteomes" id="UP000027284"/>
    </source>
</evidence>
<dbReference type="NCBIfam" id="TIGR01484">
    <property type="entry name" value="HAD-SF-IIB"/>
    <property type="match status" value="1"/>
</dbReference>
<dbReference type="GO" id="GO:0016791">
    <property type="term" value="F:phosphatase activity"/>
    <property type="evidence" value="ECO:0007669"/>
    <property type="project" value="TreeGrafter"/>
</dbReference>
<evidence type="ECO:0008006" key="3">
    <source>
        <dbReference type="Google" id="ProtNLM"/>
    </source>
</evidence>
<dbReference type="Pfam" id="PF08282">
    <property type="entry name" value="Hydrolase_3"/>
    <property type="match status" value="1"/>
</dbReference>
<name>A0A062XQ74_9BACT</name>
<dbReference type="Gene3D" id="3.30.980.20">
    <property type="entry name" value="Putative mannosyl-3-phosphoglycerate phosphatase, domain 2"/>
    <property type="match status" value="1"/>
</dbReference>
<reference evidence="1 2" key="1">
    <citation type="submission" date="2014-04" db="EMBL/GenBank/DDBJ databases">
        <title>The Genome Sequence of Thermoanaerobaculum aquaticum MP-01, The First Cultivated Group 23 Acidobacterium.</title>
        <authorList>
            <person name="Stamps B.W."/>
            <person name="Losey N.A."/>
            <person name="Lawson P.A."/>
            <person name="Stevenson B.S."/>
        </authorList>
    </citation>
    <scope>NUCLEOTIDE SEQUENCE [LARGE SCALE GENOMIC DNA]</scope>
    <source>
        <strain evidence="1 2">MP-01</strain>
    </source>
</reference>
<proteinExistence type="predicted"/>
<evidence type="ECO:0000313" key="1">
    <source>
        <dbReference type="EMBL" id="KDA52913.1"/>
    </source>
</evidence>
<dbReference type="RefSeq" id="WP_038050474.1">
    <property type="nucleotide sequence ID" value="NZ_JMFG01000038.1"/>
</dbReference>
<sequence>MTLGQNPTPVVLTDLDGTLLEPDGQILPEVLDFLLTLKEAGVTVCPVTSKTPAELAYLLDRWGLAFPAGFENGAGVRLANGQLELQPKAVPVTRLEEILTLLREKTGLFVRSVSDLEDHELAAITGLPAEQIPATRKRLASLPLVVEPRWDVLLQAALPQDPPVRLLRGNRFLHLQGFHGKAEVVPQLLKLMGHPCGPVVACGDSPNDEELLAAATVQVIVPASQGPHPGLCQRFPSALIPSEPHGRGWVEALKRVFSELLP</sequence>
<comment type="caution">
    <text evidence="1">The sequence shown here is derived from an EMBL/GenBank/DDBJ whole genome shotgun (WGS) entry which is preliminary data.</text>
</comment>
<organism evidence="1 2">
    <name type="scientific">Thermoanaerobaculum aquaticum</name>
    <dbReference type="NCBI Taxonomy" id="1312852"/>
    <lineage>
        <taxon>Bacteria</taxon>
        <taxon>Pseudomonadati</taxon>
        <taxon>Acidobacteriota</taxon>
        <taxon>Thermoanaerobaculia</taxon>
        <taxon>Thermoanaerobaculales</taxon>
        <taxon>Thermoanaerobaculaceae</taxon>
        <taxon>Thermoanaerobaculum</taxon>
    </lineage>
</organism>
<dbReference type="STRING" id="1312852.EG19_08735"/>
<dbReference type="GO" id="GO:0005829">
    <property type="term" value="C:cytosol"/>
    <property type="evidence" value="ECO:0007669"/>
    <property type="project" value="TreeGrafter"/>
</dbReference>
<dbReference type="InterPro" id="IPR023214">
    <property type="entry name" value="HAD_sf"/>
</dbReference>
<protein>
    <recommendedName>
        <fullName evidence="3">HAD-IIB family hydrolase</fullName>
    </recommendedName>
</protein>
<dbReference type="PANTHER" id="PTHR10000">
    <property type="entry name" value="PHOSPHOSERINE PHOSPHATASE"/>
    <property type="match status" value="1"/>
</dbReference>
<accession>A0A062XQ74</accession>
<keyword evidence="2" id="KW-1185">Reference proteome</keyword>
<dbReference type="SUPFAM" id="SSF56784">
    <property type="entry name" value="HAD-like"/>
    <property type="match status" value="1"/>
</dbReference>
<gene>
    <name evidence="1" type="ORF">EG19_08735</name>
</gene>
<dbReference type="InterPro" id="IPR036412">
    <property type="entry name" value="HAD-like_sf"/>
</dbReference>
<dbReference type="PANTHER" id="PTHR10000:SF8">
    <property type="entry name" value="HAD SUPERFAMILY HYDROLASE-LIKE, TYPE 3"/>
    <property type="match status" value="1"/>
</dbReference>